<evidence type="ECO:0000313" key="6">
    <source>
        <dbReference type="Proteomes" id="UP000278746"/>
    </source>
</evidence>
<dbReference type="InterPro" id="IPR002347">
    <property type="entry name" value="SDR_fam"/>
</dbReference>
<name>A0A3M7TXA8_9BACI</name>
<gene>
    <name evidence="5" type="ORF">EBO34_09450</name>
</gene>
<dbReference type="EMBL" id="RHIB01000001">
    <property type="protein sequence ID" value="RNA70133.1"/>
    <property type="molecule type" value="Genomic_DNA"/>
</dbReference>
<dbReference type="Proteomes" id="UP000278746">
    <property type="component" value="Unassembled WGS sequence"/>
</dbReference>
<evidence type="ECO:0000256" key="1">
    <source>
        <dbReference type="ARBA" id="ARBA00006484"/>
    </source>
</evidence>
<reference evidence="5 6" key="1">
    <citation type="submission" date="2018-10" db="EMBL/GenBank/DDBJ databases">
        <title>Bacillus Keqinensis sp. nov., a moderately halophilic bacterium isolated from a saline-alkaline lake.</title>
        <authorList>
            <person name="Wang H."/>
        </authorList>
    </citation>
    <scope>NUCLEOTIDE SEQUENCE [LARGE SCALE GENOMIC DNA]</scope>
    <source>
        <strain evidence="5 6">KQ-3</strain>
    </source>
</reference>
<dbReference type="SUPFAM" id="SSF51735">
    <property type="entry name" value="NAD(P)-binding Rossmann-fold domains"/>
    <property type="match status" value="1"/>
</dbReference>
<dbReference type="InterPro" id="IPR020904">
    <property type="entry name" value="Sc_DH/Rdtase_CS"/>
</dbReference>
<keyword evidence="2" id="KW-0560">Oxidoreductase</keyword>
<comment type="caution">
    <text evidence="5">The sequence shown here is derived from an EMBL/GenBank/DDBJ whole genome shotgun (WGS) entry which is preliminary data.</text>
</comment>
<dbReference type="OrthoDB" id="9775296at2"/>
<dbReference type="PRINTS" id="PR00080">
    <property type="entry name" value="SDRFAMILY"/>
</dbReference>
<dbReference type="InterPro" id="IPR051911">
    <property type="entry name" value="SDR_oxidoreductase"/>
</dbReference>
<organism evidence="5 6">
    <name type="scientific">Alteribacter keqinensis</name>
    <dbReference type="NCBI Taxonomy" id="2483800"/>
    <lineage>
        <taxon>Bacteria</taxon>
        <taxon>Bacillati</taxon>
        <taxon>Bacillota</taxon>
        <taxon>Bacilli</taxon>
        <taxon>Bacillales</taxon>
        <taxon>Bacillaceae</taxon>
        <taxon>Alteribacter</taxon>
    </lineage>
</organism>
<evidence type="ECO:0000256" key="3">
    <source>
        <dbReference type="RuleBase" id="RU000363"/>
    </source>
</evidence>
<dbReference type="CDD" id="cd05374">
    <property type="entry name" value="17beta-HSD-like_SDR_c"/>
    <property type="match status" value="1"/>
</dbReference>
<dbReference type="PRINTS" id="PR00081">
    <property type="entry name" value="GDHRDH"/>
</dbReference>
<dbReference type="InterPro" id="IPR057326">
    <property type="entry name" value="KR_dom"/>
</dbReference>
<dbReference type="PROSITE" id="PS00061">
    <property type="entry name" value="ADH_SHORT"/>
    <property type="match status" value="1"/>
</dbReference>
<comment type="similarity">
    <text evidence="1 3">Belongs to the short-chain dehydrogenases/reductases (SDR) family.</text>
</comment>
<sequence>MALDRQVAVITGTSSGFGYLTALALAERGYCVVGTVRDEESKQRLLREAESRGCGDCLAVLPLDVTDSRQVNDVRDEVKKRYGKVDVLINNAGYSLGGMTELVDMNEWRGQIETNVLGVVGITKAFLPMMRERRKGKIINLGSISGRFGFPGLAPYVTSKHALGGFSESLRLELLPFGIYVSLIEAGSFKTRIWEKGMANVTVEKDYEQYISKLYVNAEKTVEKAADPLDVVKLIERICGAEKPKFRYQVGKGVGLGIWLKSVLPWAVIEWAVKRKMK</sequence>
<feature type="domain" description="Ketoreductase" evidence="4">
    <location>
        <begin position="6"/>
        <end position="187"/>
    </location>
</feature>
<dbReference type="SMART" id="SM00822">
    <property type="entry name" value="PKS_KR"/>
    <property type="match status" value="1"/>
</dbReference>
<evidence type="ECO:0000313" key="5">
    <source>
        <dbReference type="EMBL" id="RNA70133.1"/>
    </source>
</evidence>
<dbReference type="Pfam" id="PF00106">
    <property type="entry name" value="adh_short"/>
    <property type="match status" value="1"/>
</dbReference>
<dbReference type="GO" id="GO:0016491">
    <property type="term" value="F:oxidoreductase activity"/>
    <property type="evidence" value="ECO:0007669"/>
    <property type="project" value="UniProtKB-KW"/>
</dbReference>
<dbReference type="InterPro" id="IPR036291">
    <property type="entry name" value="NAD(P)-bd_dom_sf"/>
</dbReference>
<proteinExistence type="inferred from homology"/>
<keyword evidence="6" id="KW-1185">Reference proteome</keyword>
<dbReference type="PANTHER" id="PTHR43976">
    <property type="entry name" value="SHORT CHAIN DEHYDROGENASE"/>
    <property type="match status" value="1"/>
</dbReference>
<evidence type="ECO:0000256" key="2">
    <source>
        <dbReference type="ARBA" id="ARBA00023002"/>
    </source>
</evidence>
<dbReference type="PANTHER" id="PTHR43976:SF16">
    <property type="entry name" value="SHORT-CHAIN DEHYDROGENASE_REDUCTASE FAMILY PROTEIN"/>
    <property type="match status" value="1"/>
</dbReference>
<evidence type="ECO:0000259" key="4">
    <source>
        <dbReference type="SMART" id="SM00822"/>
    </source>
</evidence>
<protein>
    <submittedName>
        <fullName evidence="5">SDR family oxidoreductase</fullName>
    </submittedName>
</protein>
<dbReference type="Gene3D" id="3.40.50.720">
    <property type="entry name" value="NAD(P)-binding Rossmann-like Domain"/>
    <property type="match status" value="1"/>
</dbReference>
<dbReference type="NCBIfam" id="NF005372">
    <property type="entry name" value="PRK06914.1"/>
    <property type="match status" value="1"/>
</dbReference>
<accession>A0A3M7TXA8</accession>
<dbReference type="AlphaFoldDB" id="A0A3M7TXA8"/>